<dbReference type="NCBIfam" id="TIGR02961">
    <property type="entry name" value="allantoicase"/>
    <property type="match status" value="1"/>
</dbReference>
<evidence type="ECO:0000259" key="3">
    <source>
        <dbReference type="Pfam" id="PF03561"/>
    </source>
</evidence>
<evidence type="ECO:0000313" key="4">
    <source>
        <dbReference type="Proteomes" id="UP000694866"/>
    </source>
</evidence>
<dbReference type="RefSeq" id="XP_011307963.1">
    <property type="nucleotide sequence ID" value="XM_011309661.1"/>
</dbReference>
<dbReference type="Gene3D" id="2.60.120.260">
    <property type="entry name" value="Galactose-binding domain-like"/>
    <property type="match status" value="2"/>
</dbReference>
<reference evidence="5" key="1">
    <citation type="submission" date="2025-08" db="UniProtKB">
        <authorList>
            <consortium name="RefSeq"/>
        </authorList>
    </citation>
    <scope>IDENTIFICATION</scope>
</reference>
<dbReference type="KEGG" id="fas:105269434"/>
<dbReference type="HAMAP" id="MF_00813">
    <property type="entry name" value="Allantoicase"/>
    <property type="match status" value="1"/>
</dbReference>
<evidence type="ECO:0000313" key="5">
    <source>
        <dbReference type="RefSeq" id="XP_011307963.1"/>
    </source>
</evidence>
<dbReference type="Pfam" id="PF03561">
    <property type="entry name" value="Allantoicase"/>
    <property type="match status" value="2"/>
</dbReference>
<name>A0A9R1TFA0_9HYME</name>
<organism evidence="4 5">
    <name type="scientific">Fopius arisanus</name>
    <dbReference type="NCBI Taxonomy" id="64838"/>
    <lineage>
        <taxon>Eukaryota</taxon>
        <taxon>Metazoa</taxon>
        <taxon>Ecdysozoa</taxon>
        <taxon>Arthropoda</taxon>
        <taxon>Hexapoda</taxon>
        <taxon>Insecta</taxon>
        <taxon>Pterygota</taxon>
        <taxon>Neoptera</taxon>
        <taxon>Endopterygota</taxon>
        <taxon>Hymenoptera</taxon>
        <taxon>Apocrita</taxon>
        <taxon>Ichneumonoidea</taxon>
        <taxon>Braconidae</taxon>
        <taxon>Opiinae</taxon>
        <taxon>Fopius</taxon>
    </lineage>
</organism>
<dbReference type="OrthoDB" id="10266039at2759"/>
<evidence type="ECO:0000256" key="2">
    <source>
        <dbReference type="ARBA" id="ARBA00031078"/>
    </source>
</evidence>
<feature type="domain" description="Allantoicase" evidence="3">
    <location>
        <begin position="213"/>
        <end position="327"/>
    </location>
</feature>
<dbReference type="PIRSF" id="PIRSF016516">
    <property type="entry name" value="Allantoicase"/>
    <property type="match status" value="1"/>
</dbReference>
<protein>
    <recommendedName>
        <fullName evidence="2">Allantoate amidinohydrolase</fullName>
    </recommendedName>
</protein>
<dbReference type="InterPro" id="IPR005164">
    <property type="entry name" value="Allantoicase"/>
</dbReference>
<dbReference type="GO" id="GO:0004037">
    <property type="term" value="F:allantoicase activity"/>
    <property type="evidence" value="ECO:0007669"/>
    <property type="project" value="InterPro"/>
</dbReference>
<dbReference type="PANTHER" id="PTHR12045:SF3">
    <property type="entry name" value="INACTIVE ALLANTOICASE-RELATED"/>
    <property type="match status" value="1"/>
</dbReference>
<dbReference type="InterPro" id="IPR015908">
    <property type="entry name" value="Allantoicase_dom"/>
</dbReference>
<dbReference type="GeneID" id="105269434"/>
<dbReference type="AlphaFoldDB" id="A0A9R1TFA0"/>
<dbReference type="PANTHER" id="PTHR12045">
    <property type="entry name" value="ALLANTOICASE"/>
    <property type="match status" value="1"/>
</dbReference>
<dbReference type="GO" id="GO:0000256">
    <property type="term" value="P:allantoin catabolic process"/>
    <property type="evidence" value="ECO:0007669"/>
    <property type="project" value="InterPro"/>
</dbReference>
<dbReference type="Proteomes" id="UP000694866">
    <property type="component" value="Unplaced"/>
</dbReference>
<gene>
    <name evidence="5" type="primary">LOC105269434</name>
</gene>
<accession>A0A9R1TFA0</accession>
<proteinExistence type="inferred from homology"/>
<sequence length="333" mass="37592">MNITELDFLELDEVASEKSGGKILFATDDWFAAAENLLKDGEPEWKEDVFTEFGKWMDGWETRRKRCAGHDWAIIGLNQPSIIRGFCADTAYFTGNYAPRISIQAARLNENDIKLFPKRCRKVGSAATAQEFKEVSRLKTENWETIVPMTELGSGYPETRHNYITSTSTSTWTHLRLNLFPDGGIARLRVYGTICCNPLNPDALTDLVAQENGGTCIDYSNAHYGHPKNIIRCGKGVNMADGWETARRLDRPPIIEVDNSGILQVPGNEWAVFKLAHVGLIDSIIIDTTHFKGNFPDNAKVEGILIDSDDEIKNDRWKTVLSTKKVRIYKRYI</sequence>
<keyword evidence="4" id="KW-1185">Reference proteome</keyword>
<comment type="similarity">
    <text evidence="1">Belongs to the allantoicase family.</text>
</comment>
<feature type="domain" description="Allantoicase" evidence="3">
    <location>
        <begin position="20"/>
        <end position="194"/>
    </location>
</feature>
<dbReference type="InterPro" id="IPR008979">
    <property type="entry name" value="Galactose-bd-like_sf"/>
</dbReference>
<dbReference type="SUPFAM" id="SSF49785">
    <property type="entry name" value="Galactose-binding domain-like"/>
    <property type="match status" value="2"/>
</dbReference>
<evidence type="ECO:0000256" key="1">
    <source>
        <dbReference type="ARBA" id="ARBA00009242"/>
    </source>
</evidence>